<dbReference type="GO" id="GO:0016791">
    <property type="term" value="F:phosphatase activity"/>
    <property type="evidence" value="ECO:0007669"/>
    <property type="project" value="UniProtKB-ARBA"/>
</dbReference>
<dbReference type="Proteomes" id="UP000187499">
    <property type="component" value="Chromosome"/>
</dbReference>
<dbReference type="GO" id="GO:0005829">
    <property type="term" value="C:cytosol"/>
    <property type="evidence" value="ECO:0007669"/>
    <property type="project" value="TreeGrafter"/>
</dbReference>
<evidence type="ECO:0000313" key="2">
    <source>
        <dbReference type="Proteomes" id="UP000187499"/>
    </source>
</evidence>
<reference evidence="2" key="1">
    <citation type="submission" date="2016-12" db="EMBL/GenBank/DDBJ databases">
        <authorList>
            <person name="Jung M.Y."/>
            <person name="Lee S.H."/>
        </authorList>
    </citation>
    <scope>NUCLEOTIDE SEQUENCE [LARGE SCALE GENOMIC DNA]</scope>
    <source>
        <strain evidence="2">WiKim39</strain>
    </source>
</reference>
<dbReference type="InterPro" id="IPR006379">
    <property type="entry name" value="HAD-SF_hydro_IIB"/>
</dbReference>
<proteinExistence type="predicted"/>
<name>A0A1P8Q527_9LACO</name>
<dbReference type="Gene3D" id="3.40.50.1000">
    <property type="entry name" value="HAD superfamily/HAD-like"/>
    <property type="match status" value="1"/>
</dbReference>
<dbReference type="STRING" id="1847728.BTM29_10510"/>
<accession>A0A1P8Q527</accession>
<dbReference type="InterPro" id="IPR023214">
    <property type="entry name" value="HAD_sf"/>
</dbReference>
<dbReference type="PANTHER" id="PTHR10000:SF8">
    <property type="entry name" value="HAD SUPERFAMILY HYDROLASE-LIKE, TYPE 3"/>
    <property type="match status" value="1"/>
</dbReference>
<dbReference type="Pfam" id="PF08282">
    <property type="entry name" value="Hydrolase_3"/>
    <property type="match status" value="1"/>
</dbReference>
<gene>
    <name evidence="1" type="ORF">BTM29_10510</name>
</gene>
<protein>
    <submittedName>
        <fullName evidence="1">Haloacid dehalogenase</fullName>
    </submittedName>
</protein>
<dbReference type="AlphaFoldDB" id="A0A1P8Q527"/>
<dbReference type="SUPFAM" id="SSF56784">
    <property type="entry name" value="HAD-like"/>
    <property type="match status" value="1"/>
</dbReference>
<dbReference type="GO" id="GO:0000287">
    <property type="term" value="F:magnesium ion binding"/>
    <property type="evidence" value="ECO:0007669"/>
    <property type="project" value="TreeGrafter"/>
</dbReference>
<dbReference type="RefSeq" id="WP_076617296.1">
    <property type="nucleotide sequence ID" value="NZ_CP019323.1"/>
</dbReference>
<dbReference type="InterPro" id="IPR036412">
    <property type="entry name" value="HAD-like_sf"/>
</dbReference>
<evidence type="ECO:0000313" key="1">
    <source>
        <dbReference type="EMBL" id="APX72957.1"/>
    </source>
</evidence>
<dbReference type="SFLD" id="SFLDG01140">
    <property type="entry name" value="C2.B:_Phosphomannomutase_and_P"/>
    <property type="match status" value="1"/>
</dbReference>
<sequence length="269" mass="30592">MKDVKFVASDMDKTLLESNSKLPAGIDDIINNLMKLDINFGIASGRPIYTLQDLFPELKNEMTFICDNGGLVSYKGKILFKSLIDVPDYQRMVHFVEDDTDGVPIICALDAAYVNKKYEKYVPFLKTFYTKVELVDDLRTIQRDANKFTIYFPNGHSQKYYDDIFEPEFGDNFSVVVSGEVWIDIMNKGIDKGGAIRLIGNYLDIDPSKMMAFGDTFNDKEMLQAVKYSYLMANGSEGMEQYANYRTGTNDEHGVLQVLNKLIEEVSDN</sequence>
<organism evidence="1 2">
    <name type="scientific">Companilactobacillus allii</name>
    <dbReference type="NCBI Taxonomy" id="1847728"/>
    <lineage>
        <taxon>Bacteria</taxon>
        <taxon>Bacillati</taxon>
        <taxon>Bacillota</taxon>
        <taxon>Bacilli</taxon>
        <taxon>Lactobacillales</taxon>
        <taxon>Lactobacillaceae</taxon>
        <taxon>Companilactobacillus</taxon>
    </lineage>
</organism>
<dbReference type="OrthoDB" id="9814970at2"/>
<dbReference type="Gene3D" id="3.30.1240.10">
    <property type="match status" value="1"/>
</dbReference>
<dbReference type="PANTHER" id="PTHR10000">
    <property type="entry name" value="PHOSPHOSERINE PHOSPHATASE"/>
    <property type="match status" value="1"/>
</dbReference>
<dbReference type="KEGG" id="lalw:BTM29_10510"/>
<dbReference type="NCBIfam" id="TIGR00099">
    <property type="entry name" value="Cof-subfamily"/>
    <property type="match status" value="1"/>
</dbReference>
<dbReference type="SFLD" id="SFLDS00003">
    <property type="entry name" value="Haloacid_Dehalogenase"/>
    <property type="match status" value="1"/>
</dbReference>
<dbReference type="NCBIfam" id="TIGR01484">
    <property type="entry name" value="HAD-SF-IIB"/>
    <property type="match status" value="1"/>
</dbReference>
<dbReference type="EMBL" id="CP019323">
    <property type="protein sequence ID" value="APX72957.1"/>
    <property type="molecule type" value="Genomic_DNA"/>
</dbReference>
<keyword evidence="2" id="KW-1185">Reference proteome</keyword>
<dbReference type="InterPro" id="IPR000150">
    <property type="entry name" value="Cof"/>
</dbReference>